<reference evidence="1" key="1">
    <citation type="journal article" date="2020" name="mSystems">
        <title>Genome- and Community-Level Interaction Insights into Carbon Utilization and Element Cycling Functions of Hydrothermarchaeota in Hydrothermal Sediment.</title>
        <authorList>
            <person name="Zhou Z."/>
            <person name="Liu Y."/>
            <person name="Xu W."/>
            <person name="Pan J."/>
            <person name="Luo Z.H."/>
            <person name="Li M."/>
        </authorList>
    </citation>
    <scope>NUCLEOTIDE SEQUENCE [LARGE SCALE GENOMIC DNA]</scope>
    <source>
        <strain evidence="1">SpSt-747</strain>
    </source>
</reference>
<proteinExistence type="predicted"/>
<organism evidence="1">
    <name type="scientific">Candidatus Caldatribacterium californiense</name>
    <dbReference type="NCBI Taxonomy" id="1454726"/>
    <lineage>
        <taxon>Bacteria</taxon>
        <taxon>Pseudomonadati</taxon>
        <taxon>Atribacterota</taxon>
        <taxon>Atribacteria</taxon>
        <taxon>Atribacterales</taxon>
        <taxon>Candidatus Caldatribacteriaceae</taxon>
        <taxon>Candidatus Caldatribacterium</taxon>
    </lineage>
</organism>
<protein>
    <submittedName>
        <fullName evidence="1">DUF721 domain-containing protein</fullName>
    </submittedName>
</protein>
<dbReference type="EMBL" id="DTFV01000094">
    <property type="protein sequence ID" value="HGI30925.1"/>
    <property type="molecule type" value="Genomic_DNA"/>
</dbReference>
<comment type="caution">
    <text evidence="1">The sequence shown here is derived from an EMBL/GenBank/DDBJ whole genome shotgun (WGS) entry which is preliminary data.</text>
</comment>
<sequence length="99" mass="11351">MNRPSPLSEALAEFLKRQGLLPKVQVYQAMERFGEWFPDLAAVCTPKKVVRNVLFLEVLDPVCLLEVEGRTREILETFQRQGIPLEAVKIRVCPRGDEK</sequence>
<name>A0A7V3YH12_9BACT</name>
<dbReference type="AlphaFoldDB" id="A0A7V3YH12"/>
<dbReference type="InterPro" id="IPR007922">
    <property type="entry name" value="DciA-like"/>
</dbReference>
<gene>
    <name evidence="1" type="ORF">ENV30_06440</name>
</gene>
<dbReference type="Pfam" id="PF05258">
    <property type="entry name" value="DciA"/>
    <property type="match status" value="1"/>
</dbReference>
<evidence type="ECO:0000313" key="1">
    <source>
        <dbReference type="EMBL" id="HGI30925.1"/>
    </source>
</evidence>
<accession>A0A7V3YH12</accession>